<feature type="domain" description="SPOR" evidence="2">
    <location>
        <begin position="173"/>
        <end position="249"/>
    </location>
</feature>
<organism evidence="3 4">
    <name type="scientific">Stenotrophomonas maltophilia</name>
    <name type="common">Pseudomonas maltophilia</name>
    <name type="synonym">Xanthomonas maltophilia</name>
    <dbReference type="NCBI Taxonomy" id="40324"/>
    <lineage>
        <taxon>Bacteria</taxon>
        <taxon>Pseudomonadati</taxon>
        <taxon>Pseudomonadota</taxon>
        <taxon>Gammaproteobacteria</taxon>
        <taxon>Lysobacterales</taxon>
        <taxon>Lysobacteraceae</taxon>
        <taxon>Stenotrophomonas</taxon>
        <taxon>Stenotrophomonas maltophilia group</taxon>
    </lineage>
</organism>
<dbReference type="GO" id="GO:0042834">
    <property type="term" value="F:peptidoglycan binding"/>
    <property type="evidence" value="ECO:0007669"/>
    <property type="project" value="InterPro"/>
</dbReference>
<sequence length="288" mass="29305">MLTRALIVVLAILNLGVACWWLLRDAPQAPAPPPQPAGVAELRWVPGGVDANAAAQATAAAPTAPLMEREPAAKTAVAATPAPAPAVPAKPEDAKPPLAEVAAAAAPVAAAARPVAPPVPAPAAEKPATPPAAAEPPRCVALGPFADHAAASGAQGKAGNVLSQVRLREQPAASGSARYRVMLPAAANREEAQATVKRIVAAGLSDYYIISQGEEANAVALGQYRNREGAERRMAAVQAAGFQPRLVASGDAGQWWLEGQLATGTQAAQAQQRSGAAQSRSLECTRLR</sequence>
<dbReference type="EMBL" id="NEQV01000004">
    <property type="protein sequence ID" value="PJL28401.1"/>
    <property type="molecule type" value="Genomic_DNA"/>
</dbReference>
<evidence type="ECO:0000256" key="1">
    <source>
        <dbReference type="SAM" id="MobiDB-lite"/>
    </source>
</evidence>
<dbReference type="RefSeq" id="WP_100441297.1">
    <property type="nucleotide sequence ID" value="NZ_NEQV01000004.1"/>
</dbReference>
<gene>
    <name evidence="3" type="ORF">B9Y64_14400</name>
</gene>
<dbReference type="Pfam" id="PF05036">
    <property type="entry name" value="SPOR"/>
    <property type="match status" value="1"/>
</dbReference>
<dbReference type="OrthoDB" id="5986009at2"/>
<evidence type="ECO:0000313" key="4">
    <source>
        <dbReference type="Proteomes" id="UP000230167"/>
    </source>
</evidence>
<dbReference type="AlphaFoldDB" id="A0A2J0UBG1"/>
<dbReference type="Gene3D" id="3.30.70.1070">
    <property type="entry name" value="Sporulation related repeat"/>
    <property type="match status" value="1"/>
</dbReference>
<evidence type="ECO:0000259" key="2">
    <source>
        <dbReference type="PROSITE" id="PS51724"/>
    </source>
</evidence>
<dbReference type="PROSITE" id="PS51724">
    <property type="entry name" value="SPOR"/>
    <property type="match status" value="1"/>
</dbReference>
<proteinExistence type="predicted"/>
<dbReference type="InterPro" id="IPR036680">
    <property type="entry name" value="SPOR-like_sf"/>
</dbReference>
<feature type="region of interest" description="Disordered" evidence="1">
    <location>
        <begin position="116"/>
        <end position="135"/>
    </location>
</feature>
<reference evidence="3 4" key="1">
    <citation type="journal article" date="2017" name="Front. Microbiol.">
        <title>Double-Face Meets the Bacterial World: The Opportunistic Pathogen Stenotrophomonas maltophilia.</title>
        <authorList>
            <person name="Lira F."/>
            <person name="Berg G."/>
            <person name="Martinez J.L."/>
        </authorList>
    </citation>
    <scope>NUCLEOTIDE SEQUENCE [LARGE SCALE GENOMIC DNA]</scope>
    <source>
        <strain evidence="3 4">EA1</strain>
    </source>
</reference>
<dbReference type="InterPro" id="IPR007730">
    <property type="entry name" value="SPOR-like_dom"/>
</dbReference>
<evidence type="ECO:0000313" key="3">
    <source>
        <dbReference type="EMBL" id="PJL28401.1"/>
    </source>
</evidence>
<dbReference type="SUPFAM" id="SSF110997">
    <property type="entry name" value="Sporulation related repeat"/>
    <property type="match status" value="1"/>
</dbReference>
<dbReference type="Proteomes" id="UP000230167">
    <property type="component" value="Unassembled WGS sequence"/>
</dbReference>
<name>A0A2J0UBG1_STEMA</name>
<dbReference type="PROSITE" id="PS51257">
    <property type="entry name" value="PROKAR_LIPOPROTEIN"/>
    <property type="match status" value="1"/>
</dbReference>
<comment type="caution">
    <text evidence="3">The sequence shown here is derived from an EMBL/GenBank/DDBJ whole genome shotgun (WGS) entry which is preliminary data.</text>
</comment>
<accession>A0A2J0UBG1</accession>
<protein>
    <submittedName>
        <fullName evidence="3">Sporulation protein</fullName>
    </submittedName>
</protein>